<dbReference type="AlphaFoldDB" id="A0AA35RU15"/>
<dbReference type="PANTHER" id="PTHR43669:SF8">
    <property type="entry name" value="SHORT-CHAIN TYPE DEHYDROGENASE_REDUCTASE-RELATED"/>
    <property type="match status" value="1"/>
</dbReference>
<dbReference type="PRINTS" id="PR00081">
    <property type="entry name" value="GDHRDH"/>
</dbReference>
<dbReference type="SMART" id="SM01007">
    <property type="entry name" value="Aldolase_II"/>
    <property type="match status" value="1"/>
</dbReference>
<dbReference type="NCBIfam" id="NF006189">
    <property type="entry name" value="PRK08324.1-3"/>
    <property type="match status" value="1"/>
</dbReference>
<dbReference type="NCBIfam" id="TIGR02632">
    <property type="entry name" value="RhaD_aldol-ADH"/>
    <property type="match status" value="1"/>
</dbReference>
<dbReference type="GO" id="GO:0016491">
    <property type="term" value="F:oxidoreductase activity"/>
    <property type="evidence" value="ECO:0007669"/>
    <property type="project" value="UniProtKB-KW"/>
</dbReference>
<comment type="caution">
    <text evidence="5">The sequence shown here is derived from an EMBL/GenBank/DDBJ whole genome shotgun (WGS) entry which is preliminary data.</text>
</comment>
<dbReference type="SUPFAM" id="SSF53639">
    <property type="entry name" value="AraD/HMP-PK domain-like"/>
    <property type="match status" value="1"/>
</dbReference>
<name>A0AA35RU15_GEOBA</name>
<dbReference type="Gene3D" id="3.40.50.720">
    <property type="entry name" value="NAD(P)-binding Rossmann-like Domain"/>
    <property type="match status" value="1"/>
</dbReference>
<dbReference type="InterPro" id="IPR001303">
    <property type="entry name" value="Aldolase_II/adducin_N"/>
</dbReference>
<dbReference type="InterPro" id="IPR036409">
    <property type="entry name" value="Aldolase_II/adducin_N_sf"/>
</dbReference>
<proteinExistence type="inferred from homology"/>
<dbReference type="PANTHER" id="PTHR43669">
    <property type="entry name" value="5-KETO-D-GLUCONATE 5-REDUCTASE"/>
    <property type="match status" value="1"/>
</dbReference>
<keyword evidence="6" id="KW-1185">Reference proteome</keyword>
<dbReference type="FunFam" id="3.40.50.720:FF:000084">
    <property type="entry name" value="Short-chain dehydrogenase reductase"/>
    <property type="match status" value="1"/>
</dbReference>
<dbReference type="Gene3D" id="3.40.225.10">
    <property type="entry name" value="Class II aldolase/adducin N-terminal domain"/>
    <property type="match status" value="1"/>
</dbReference>
<evidence type="ECO:0000256" key="2">
    <source>
        <dbReference type="ARBA" id="ARBA00006484"/>
    </source>
</evidence>
<dbReference type="InterPro" id="IPR013454">
    <property type="entry name" value="Bifunc_RhaD/ADH"/>
</dbReference>
<feature type="domain" description="Class II aldolase/adducin N-terminal" evidence="4">
    <location>
        <begin position="18"/>
        <end position="217"/>
    </location>
</feature>
<sequence>MKNLWSDSEAQSLDELDKLVYMSRLIGADPSLVVWGGGNTSIKVTEKDFLGRDVEVMRIKGSGSDLKSMERWQFPRLELEKVLPVFEREQMSDEGMVEYLDRCVLDPNSPRPSIETLLHAFLPFHSVAHSHADAVVGLTNNKDADDILKRVYGDNIGIVEYLRPGFQLSRLVGLAVKEAPRLDGVVLLNHGLFTWGNDAKEAYDRHIDLVTKAEEFAASGDGKLSGGRQRNPLAPDRRREIAAAVAPTLRGLVSQQRRSVLRYDDAEDVLEFIGSEEGQRLSAIGPATPDHLIHTKRRPLWLEVSDPENVDAVKEAMRQGMTGYAEEYAAWYQQHTTGDDSMLDPYPRVILLPGVGMWTTGRDSRASLITDDIYHHTINVLRTAQSVSDYTSLTPKDAYDAEYWPLELYKLTLAPPEKELARQVALVTGAASGIGKVIAERLASEGAHIIVTDLDAEGAQDVAAGINRSNGAERAAAFPMNVADPAQVSEVFRYLRRTYGGLDILVSNAGIAPVGAIDELSLADWQRSLDINTTGHFLVSAEAVRLMKEQGIGGSLVFIGTKNVPAPGAEFGAYSVAKAAEVQLARVLALETGQYGIRVNVVNPDAIFQGSQLWSQELREERASAHGVTVEGLEDFYRQRNLLKVRVLAEDVAETVLFLASSRSAKTTGAMIPVDGGVREAFPR</sequence>
<dbReference type="Pfam" id="PF00596">
    <property type="entry name" value="Aldolase_II"/>
    <property type="match status" value="1"/>
</dbReference>
<comment type="similarity">
    <text evidence="2">Belongs to the short-chain dehydrogenases/reductases (SDR) family.</text>
</comment>
<dbReference type="InterPro" id="IPR036291">
    <property type="entry name" value="NAD(P)-bd_dom_sf"/>
</dbReference>
<organism evidence="5 6">
    <name type="scientific">Geodia barretti</name>
    <name type="common">Barrett's horny sponge</name>
    <dbReference type="NCBI Taxonomy" id="519541"/>
    <lineage>
        <taxon>Eukaryota</taxon>
        <taxon>Metazoa</taxon>
        <taxon>Porifera</taxon>
        <taxon>Demospongiae</taxon>
        <taxon>Heteroscleromorpha</taxon>
        <taxon>Tetractinellida</taxon>
        <taxon>Astrophorina</taxon>
        <taxon>Geodiidae</taxon>
        <taxon>Geodia</taxon>
    </lineage>
</organism>
<evidence type="ECO:0000313" key="5">
    <source>
        <dbReference type="EMBL" id="CAI8016561.1"/>
    </source>
</evidence>
<accession>A0AA35RU15</accession>
<dbReference type="EMBL" id="CASHTH010001538">
    <property type="protein sequence ID" value="CAI8016561.1"/>
    <property type="molecule type" value="Genomic_DNA"/>
</dbReference>
<reference evidence="5" key="1">
    <citation type="submission" date="2023-03" db="EMBL/GenBank/DDBJ databases">
        <authorList>
            <person name="Steffen K."/>
            <person name="Cardenas P."/>
        </authorList>
    </citation>
    <scope>NUCLEOTIDE SEQUENCE</scope>
</reference>
<evidence type="ECO:0000256" key="3">
    <source>
        <dbReference type="ARBA" id="ARBA00023002"/>
    </source>
</evidence>
<evidence type="ECO:0000256" key="1">
    <source>
        <dbReference type="ARBA" id="ARBA00006274"/>
    </source>
</evidence>
<protein>
    <submittedName>
        <fullName evidence="5">Uncharacterized oxidoreductase YuxG</fullName>
    </submittedName>
</protein>
<dbReference type="Pfam" id="PF13561">
    <property type="entry name" value="adh_short_C2"/>
    <property type="match status" value="1"/>
</dbReference>
<dbReference type="Proteomes" id="UP001174909">
    <property type="component" value="Unassembled WGS sequence"/>
</dbReference>
<dbReference type="SUPFAM" id="SSF51735">
    <property type="entry name" value="NAD(P)-binding Rossmann-fold domains"/>
    <property type="match status" value="1"/>
</dbReference>
<comment type="similarity">
    <text evidence="1">Belongs to the aldolase class II family. Adducin subfamily.</text>
</comment>
<evidence type="ECO:0000259" key="4">
    <source>
        <dbReference type="SMART" id="SM01007"/>
    </source>
</evidence>
<gene>
    <name evidence="5" type="ORF">GBAR_LOCUS10151</name>
</gene>
<keyword evidence="3" id="KW-0560">Oxidoreductase</keyword>
<evidence type="ECO:0000313" key="6">
    <source>
        <dbReference type="Proteomes" id="UP001174909"/>
    </source>
</evidence>
<dbReference type="CDD" id="cd08943">
    <property type="entry name" value="R1PA_ADH_SDR_c"/>
    <property type="match status" value="1"/>
</dbReference>
<dbReference type="InterPro" id="IPR002347">
    <property type="entry name" value="SDR_fam"/>
</dbReference>